<evidence type="ECO:0000313" key="2">
    <source>
        <dbReference type="EMBL" id="BAB54561.1"/>
    </source>
</evidence>
<organism evidence="2 3">
    <name type="scientific">Mesorhizobium japonicum (strain LMG 29417 / CECT 9101 / MAFF 303099)</name>
    <name type="common">Mesorhizobium loti (strain MAFF 303099)</name>
    <dbReference type="NCBI Taxonomy" id="266835"/>
    <lineage>
        <taxon>Bacteria</taxon>
        <taxon>Pseudomonadati</taxon>
        <taxon>Pseudomonadota</taxon>
        <taxon>Alphaproteobacteria</taxon>
        <taxon>Hyphomicrobiales</taxon>
        <taxon>Phyllobacteriaceae</taxon>
        <taxon>Mesorhizobium</taxon>
    </lineage>
</organism>
<keyword evidence="1" id="KW-0812">Transmembrane</keyword>
<dbReference type="PATRIC" id="fig|266835.9.peg.6981"/>
<keyword evidence="1" id="KW-1133">Transmembrane helix</keyword>
<dbReference type="RefSeq" id="WP_010915992.1">
    <property type="nucleotide sequence ID" value="NC_002679.1"/>
</dbReference>
<reference evidence="2 3" key="1">
    <citation type="journal article" date="2000" name="DNA Res.">
        <title>Complete genome structure of the nitrogen-fixing symbiotic bacterium Mesorhizobium loti.</title>
        <authorList>
            <person name="Kaneko T."/>
            <person name="Nakamura Y."/>
            <person name="Sato S."/>
            <person name="Asamizu E."/>
            <person name="Kato T."/>
            <person name="Sasamoto S."/>
            <person name="Watanabe A."/>
            <person name="Idesawa K."/>
            <person name="Ishikawa A."/>
            <person name="Kawashima K."/>
            <person name="Kimura T."/>
            <person name="Kishida Y."/>
            <person name="Kiyokawa C."/>
            <person name="Kohara M."/>
            <person name="Matsumoto M."/>
            <person name="Matsuno A."/>
            <person name="Mochizuki Y."/>
            <person name="Nakayama S."/>
            <person name="Nakazaki N."/>
            <person name="Shimpo S."/>
            <person name="Sugimoto M."/>
            <person name="Takeuchi C."/>
            <person name="Yamada M."/>
            <person name="Tabata S."/>
        </authorList>
    </citation>
    <scope>NUCLEOTIDE SEQUENCE [LARGE SCALE GENOMIC DNA]</scope>
    <source>
        <strain evidence="3">LMG 29417 / CECT 9101 / MAFF 303099</strain>
        <plasmid evidence="2 3">pMLa</plasmid>
    </source>
</reference>
<keyword evidence="2" id="KW-0614">Plasmid</keyword>
<gene>
    <name evidence="2" type="ordered locus">mll9169</name>
</gene>
<dbReference type="HOGENOM" id="CLU_725236_0_0_5"/>
<protein>
    <submittedName>
        <fullName evidence="2">Mll9169 protein</fullName>
    </submittedName>
</protein>
<keyword evidence="1" id="KW-0472">Membrane</keyword>
<accession>Q981Z8</accession>
<evidence type="ECO:0000313" key="3">
    <source>
        <dbReference type="Proteomes" id="UP000000552"/>
    </source>
</evidence>
<dbReference type="Proteomes" id="UP000000552">
    <property type="component" value="Plasmid pMLa"/>
</dbReference>
<evidence type="ECO:0000256" key="1">
    <source>
        <dbReference type="SAM" id="Phobius"/>
    </source>
</evidence>
<name>Q981Z8_RHILO</name>
<dbReference type="EMBL" id="BA000013">
    <property type="protein sequence ID" value="BAB54561.1"/>
    <property type="molecule type" value="Genomic_DNA"/>
</dbReference>
<geneLocation type="plasmid" evidence="2 3">
    <name>pMLa</name>
</geneLocation>
<dbReference type="AlphaFoldDB" id="Q981Z8"/>
<proteinExistence type="predicted"/>
<feature type="transmembrane region" description="Helical" evidence="1">
    <location>
        <begin position="164"/>
        <end position="184"/>
    </location>
</feature>
<sequence length="322" mass="35292">MMQVPLKVAEDESRLFGHALIVFPQELGSSRLLRLSITRKSGDTPYLGDGGWQARPATVAAEVVNRTTGSTTMVVGPEVCDRIPVDLQVKIEVDGLNVWGNAFWPPVTPQPGGWSQELTAPPVALPPLPERFIDRVPVPDPPLPPPPIAPVAQPIAKPKSGWRYLYFVIPLALLLAAAGTYGGYRLGWLDPWINPPEPLAARFERLKRTDKDGHELFALSGDAYRQGNGGIGLQSINLAMERGNQDAKLQIARWYDPISFDPAKADRPDANKAARYYFELVIEGKAEAKDLLRSLCAKNASSPQDPTFNGFLTNTYCEGTLE</sequence>
<dbReference type="KEGG" id="mlo:mll9169"/>